<proteinExistence type="predicted"/>
<dbReference type="GO" id="GO:0007165">
    <property type="term" value="P:signal transduction"/>
    <property type="evidence" value="ECO:0007669"/>
    <property type="project" value="UniProtKB-KW"/>
</dbReference>
<dbReference type="InterPro" id="IPR004089">
    <property type="entry name" value="MCPsignal_dom"/>
</dbReference>
<sequence length="279" mass="30119">MNIIEKYGNDIIESLVNAIPLIQSILHMDSMFAVADKEKFIYYLPGKIIDAKVSPGVPIPHESGLYKCQQTGEKISLNLPKEVYGIPTKTCSIPIKDKSGSIIGAFSLGLSIDTQQTLHESAQTIAATAEEITAGMEELSSSAVQLARDLDLLQKSGENIVVEIEKTSEILQFVNQVATSSNLLGLNAAIEAARAGEQGRGFTVVAKEIRKMADNSSKSVKDIKEILQSIQNDISNMVKTLLDTAQLGENQASVTEEIAASMQQLTTITVEIERIAGII</sequence>
<keyword evidence="5" id="KW-1185">Reference proteome</keyword>
<dbReference type="SMART" id="SM00283">
    <property type="entry name" value="MA"/>
    <property type="match status" value="1"/>
</dbReference>
<accession>A0A949U5G0</accession>
<feature type="domain" description="Methyl-accepting transducer" evidence="3">
    <location>
        <begin position="116"/>
        <end position="279"/>
    </location>
</feature>
<evidence type="ECO:0000259" key="3">
    <source>
        <dbReference type="PROSITE" id="PS50111"/>
    </source>
</evidence>
<dbReference type="PANTHER" id="PTHR32089">
    <property type="entry name" value="METHYL-ACCEPTING CHEMOTAXIS PROTEIN MCPB"/>
    <property type="match status" value="1"/>
</dbReference>
<comment type="caution">
    <text evidence="4">The sequence shown here is derived from an EMBL/GenBank/DDBJ whole genome shotgun (WGS) entry which is preliminary data.</text>
</comment>
<gene>
    <name evidence="4" type="ORF">I6U48_28465</name>
</gene>
<name>A0A949U5G0_9CLOT</name>
<dbReference type="PROSITE" id="PS50111">
    <property type="entry name" value="CHEMOTAXIS_TRANSDUC_2"/>
    <property type="match status" value="1"/>
</dbReference>
<dbReference type="EMBL" id="JAEEGC010000210">
    <property type="protein sequence ID" value="MBV7276809.1"/>
    <property type="molecule type" value="Genomic_DNA"/>
</dbReference>
<dbReference type="AlphaFoldDB" id="A0A949U5G0"/>
<dbReference type="RefSeq" id="WP_218323889.1">
    <property type="nucleotide sequence ID" value="NZ_JAEEGC010000210.1"/>
</dbReference>
<evidence type="ECO:0000313" key="5">
    <source>
        <dbReference type="Proteomes" id="UP000694308"/>
    </source>
</evidence>
<evidence type="ECO:0000256" key="1">
    <source>
        <dbReference type="ARBA" id="ARBA00023224"/>
    </source>
</evidence>
<keyword evidence="1 2" id="KW-0807">Transducer</keyword>
<reference evidence="4" key="1">
    <citation type="submission" date="2020-12" db="EMBL/GenBank/DDBJ databases">
        <title>Clostridium thailandense sp. nov., a novel acetogenic bacterium isolated from peat land soil in Thailand.</title>
        <authorList>
            <person name="Chaikitkaew S."/>
            <person name="Birkeland N.K."/>
        </authorList>
    </citation>
    <scope>NUCLEOTIDE SEQUENCE</scope>
    <source>
        <strain evidence="4">PL3</strain>
    </source>
</reference>
<evidence type="ECO:0000256" key="2">
    <source>
        <dbReference type="PROSITE-ProRule" id="PRU00284"/>
    </source>
</evidence>
<dbReference type="Proteomes" id="UP000694308">
    <property type="component" value="Unassembled WGS sequence"/>
</dbReference>
<protein>
    <submittedName>
        <fullName evidence="4">Chemotaxis protein</fullName>
    </submittedName>
</protein>
<dbReference type="PANTHER" id="PTHR32089:SF112">
    <property type="entry name" value="LYSOZYME-LIKE PROTEIN-RELATED"/>
    <property type="match status" value="1"/>
</dbReference>
<dbReference type="GO" id="GO:0016020">
    <property type="term" value="C:membrane"/>
    <property type="evidence" value="ECO:0007669"/>
    <property type="project" value="InterPro"/>
</dbReference>
<dbReference type="Pfam" id="PF00015">
    <property type="entry name" value="MCPsignal"/>
    <property type="match status" value="1"/>
</dbReference>
<evidence type="ECO:0000313" key="4">
    <source>
        <dbReference type="EMBL" id="MBV7276809.1"/>
    </source>
</evidence>
<organism evidence="4 5">
    <name type="scientific">Clostridium thailandense</name>
    <dbReference type="NCBI Taxonomy" id="2794346"/>
    <lineage>
        <taxon>Bacteria</taxon>
        <taxon>Bacillati</taxon>
        <taxon>Bacillota</taxon>
        <taxon>Clostridia</taxon>
        <taxon>Eubacteriales</taxon>
        <taxon>Clostridiaceae</taxon>
        <taxon>Clostridium</taxon>
    </lineage>
</organism>